<evidence type="ECO:0000313" key="11">
    <source>
        <dbReference type="EMBL" id="CCH60610.1"/>
    </source>
</evidence>
<evidence type="ECO:0000256" key="6">
    <source>
        <dbReference type="ARBA" id="ARBA00023242"/>
    </source>
</evidence>
<gene>
    <name evidence="11" type="primary">TBLA0D01020</name>
    <name evidence="11" type="ORF">TBLA_0D01020</name>
</gene>
<dbReference type="eggNOG" id="KOG3190">
    <property type="taxonomic scope" value="Eukaryota"/>
</dbReference>
<evidence type="ECO:0000256" key="8">
    <source>
        <dbReference type="ARBA" id="ARBA00025053"/>
    </source>
</evidence>
<comment type="similarity">
    <text evidence="2 9">Belongs to the RRP36 family.</text>
</comment>
<dbReference type="Proteomes" id="UP000002866">
    <property type="component" value="Chromosome 4"/>
</dbReference>
<comment type="subcellular location">
    <subcellularLocation>
        <location evidence="1 9">Nucleus</location>
        <location evidence="1 9">Nucleolus</location>
    </subcellularLocation>
</comment>
<dbReference type="AlphaFoldDB" id="I2H2K8"/>
<feature type="compositionally biased region" description="Basic and acidic residues" evidence="10">
    <location>
        <begin position="103"/>
        <end position="117"/>
    </location>
</feature>
<protein>
    <recommendedName>
        <fullName evidence="9">rRNA biogenesis protein RRP36</fullName>
    </recommendedName>
</protein>
<keyword evidence="4 9" id="KW-0698">rRNA processing</keyword>
<comment type="function">
    <text evidence="8 9">Component of the 90S pre-ribosome involved in the maturation of rRNAs. Required for early cleavages of the pre-RNAs in the 40S ribosomal subunit maturation pathway.</text>
</comment>
<dbReference type="RefSeq" id="XP_004180129.1">
    <property type="nucleotide sequence ID" value="XM_004180081.1"/>
</dbReference>
<dbReference type="GO" id="GO:0005730">
    <property type="term" value="C:nucleolus"/>
    <property type="evidence" value="ECO:0007669"/>
    <property type="project" value="UniProtKB-SubCell"/>
</dbReference>
<feature type="compositionally biased region" description="Acidic residues" evidence="10">
    <location>
        <begin position="118"/>
        <end position="136"/>
    </location>
</feature>
<dbReference type="PANTHER" id="PTHR21738:SF0">
    <property type="entry name" value="RIBOSOMAL RNA PROCESSING PROTEIN 36 HOMOLOG"/>
    <property type="match status" value="1"/>
</dbReference>
<dbReference type="KEGG" id="tbl:TBLA_0D01020"/>
<feature type="compositionally biased region" description="Basic residues" evidence="10">
    <location>
        <begin position="140"/>
        <end position="150"/>
    </location>
</feature>
<dbReference type="HOGENOM" id="CLU_048802_3_0_1"/>
<evidence type="ECO:0000256" key="10">
    <source>
        <dbReference type="SAM" id="MobiDB-lite"/>
    </source>
</evidence>
<keyword evidence="7 9" id="KW-0687">Ribonucleoprotein</keyword>
<feature type="compositionally biased region" description="Basic and acidic residues" evidence="10">
    <location>
        <begin position="65"/>
        <end position="76"/>
    </location>
</feature>
<dbReference type="InterPro" id="IPR009292">
    <property type="entry name" value="RRP36"/>
</dbReference>
<comment type="subunit">
    <text evidence="9">Associates with 90S and pre-40S pre-ribosomal particles.</text>
</comment>
<evidence type="ECO:0000256" key="3">
    <source>
        <dbReference type="ARBA" id="ARBA00022517"/>
    </source>
</evidence>
<feature type="compositionally biased region" description="Basic residues" evidence="10">
    <location>
        <begin position="77"/>
        <end position="88"/>
    </location>
</feature>
<dbReference type="GeneID" id="14495593"/>
<reference evidence="11 12" key="1">
    <citation type="journal article" date="2011" name="Proc. Natl. Acad. Sci. U.S.A.">
        <title>Evolutionary erosion of yeast sex chromosomes by mating-type switching accidents.</title>
        <authorList>
            <person name="Gordon J.L."/>
            <person name="Armisen D."/>
            <person name="Proux-Wera E."/>
            <person name="Oheigeartaigh S.S."/>
            <person name="Byrne K.P."/>
            <person name="Wolfe K.H."/>
        </authorList>
    </citation>
    <scope>NUCLEOTIDE SEQUENCE [LARGE SCALE GENOMIC DNA]</scope>
    <source>
        <strain evidence="12">ATCC 34711 / CBS 6284 / DSM 70876 / NBRC 10599 / NRRL Y-10934 / UCD 77-7</strain>
    </source>
</reference>
<name>I2H2K8_HENB6</name>
<keyword evidence="5" id="KW-0175">Coiled coil</keyword>
<evidence type="ECO:0000256" key="7">
    <source>
        <dbReference type="ARBA" id="ARBA00023274"/>
    </source>
</evidence>
<sequence length="326" mass="39474">MSFFFKNIKADANSEDDDNLNVQEDELEQILRNKKKFQHAEEDNDSSDDSDDGLKSISFGSIKSASEKLDKEERKERKNKKIKKRKRKVESDHEEDLVDFAEEEAKKNKFKEGRFNEEESSSDDDGTFFEEDDEEEENKRKKKRKAHKHAPKEESFKKKVHRIRDIPGLPSIYQTPKRVEDIRFDKSIGKSEHDMDIIRRRYKFLDEYREKELHDMEAILNDQKLVNKMDSEEVRRIEDTMRSMSSRLESVKNRDLERKIIKDYENEHFNNKNSKNKFYLKKTEKRKIINKWKFDNMKANQREKVMERKRKKQLGKEYKQFAFHRD</sequence>
<dbReference type="FunCoup" id="I2H2K8">
    <property type="interactions" value="602"/>
</dbReference>
<accession>I2H2K8</accession>
<feature type="region of interest" description="Disordered" evidence="10">
    <location>
        <begin position="34"/>
        <end position="172"/>
    </location>
</feature>
<organism evidence="11 12">
    <name type="scientific">Henningerozyma blattae (strain ATCC 34711 / CBS 6284 / DSM 70876 / NBRC 10599 / NRRL Y-10934 / UCD 77-7)</name>
    <name type="common">Yeast</name>
    <name type="synonym">Tetrapisispora blattae</name>
    <dbReference type="NCBI Taxonomy" id="1071380"/>
    <lineage>
        <taxon>Eukaryota</taxon>
        <taxon>Fungi</taxon>
        <taxon>Dikarya</taxon>
        <taxon>Ascomycota</taxon>
        <taxon>Saccharomycotina</taxon>
        <taxon>Saccharomycetes</taxon>
        <taxon>Saccharomycetales</taxon>
        <taxon>Saccharomycetaceae</taxon>
        <taxon>Henningerozyma</taxon>
    </lineage>
</organism>
<dbReference type="STRING" id="1071380.I2H2K8"/>
<evidence type="ECO:0000256" key="2">
    <source>
        <dbReference type="ARBA" id="ARBA00009418"/>
    </source>
</evidence>
<dbReference type="OrthoDB" id="448446at2759"/>
<feature type="compositionally biased region" description="Acidic residues" evidence="10">
    <location>
        <begin position="42"/>
        <end position="51"/>
    </location>
</feature>
<proteinExistence type="inferred from homology"/>
<keyword evidence="6 9" id="KW-0539">Nucleus</keyword>
<dbReference type="Pfam" id="PF06102">
    <property type="entry name" value="RRP36"/>
    <property type="match status" value="1"/>
</dbReference>
<evidence type="ECO:0000256" key="5">
    <source>
        <dbReference type="ARBA" id="ARBA00023054"/>
    </source>
</evidence>
<keyword evidence="3 9" id="KW-0690">Ribosome biogenesis</keyword>
<dbReference type="PANTHER" id="PTHR21738">
    <property type="entry name" value="RIBOSOMAL RNA PROCESSING PROTEIN 36 HOMOLOG"/>
    <property type="match status" value="1"/>
</dbReference>
<evidence type="ECO:0000256" key="9">
    <source>
        <dbReference type="RuleBase" id="RU368027"/>
    </source>
</evidence>
<keyword evidence="12" id="KW-1185">Reference proteome</keyword>
<dbReference type="GO" id="GO:0030686">
    <property type="term" value="C:90S preribosome"/>
    <property type="evidence" value="ECO:0007669"/>
    <property type="project" value="TreeGrafter"/>
</dbReference>
<dbReference type="InParanoid" id="I2H2K8"/>
<dbReference type="OMA" id="HMKSKQR"/>
<evidence type="ECO:0000313" key="12">
    <source>
        <dbReference type="Proteomes" id="UP000002866"/>
    </source>
</evidence>
<dbReference type="GO" id="GO:0000462">
    <property type="term" value="P:maturation of SSU-rRNA from tricistronic rRNA transcript (SSU-rRNA, 5.8S rRNA, LSU-rRNA)"/>
    <property type="evidence" value="ECO:0007669"/>
    <property type="project" value="TreeGrafter"/>
</dbReference>
<dbReference type="EMBL" id="HE806319">
    <property type="protein sequence ID" value="CCH60610.1"/>
    <property type="molecule type" value="Genomic_DNA"/>
</dbReference>
<evidence type="ECO:0000256" key="1">
    <source>
        <dbReference type="ARBA" id="ARBA00004604"/>
    </source>
</evidence>
<feature type="compositionally biased region" description="Acidic residues" evidence="10">
    <location>
        <begin position="92"/>
        <end position="102"/>
    </location>
</feature>
<evidence type="ECO:0000256" key="4">
    <source>
        <dbReference type="ARBA" id="ARBA00022552"/>
    </source>
</evidence>